<feature type="domain" description="HTH araC/xylS-type" evidence="1">
    <location>
        <begin position="164"/>
        <end position="264"/>
    </location>
</feature>
<gene>
    <name evidence="2" type="ORF">GTZ99_14255</name>
</gene>
<comment type="caution">
    <text evidence="2">The sequence shown here is derived from an EMBL/GenBank/DDBJ whole genome shotgun (WGS) entry which is preliminary data.</text>
</comment>
<evidence type="ECO:0000313" key="2">
    <source>
        <dbReference type="EMBL" id="NBC37714.1"/>
    </source>
</evidence>
<dbReference type="PROSITE" id="PS01124">
    <property type="entry name" value="HTH_ARAC_FAMILY_2"/>
    <property type="match status" value="1"/>
</dbReference>
<evidence type="ECO:0000313" key="3">
    <source>
        <dbReference type="Proteomes" id="UP000753724"/>
    </source>
</evidence>
<organism evidence="2 3">
    <name type="scientific">Novosphingobium ovatum</name>
    <dbReference type="NCBI Taxonomy" id="1908523"/>
    <lineage>
        <taxon>Bacteria</taxon>
        <taxon>Pseudomonadati</taxon>
        <taxon>Pseudomonadota</taxon>
        <taxon>Alphaproteobacteria</taxon>
        <taxon>Sphingomonadales</taxon>
        <taxon>Sphingomonadaceae</taxon>
        <taxon>Novosphingobium</taxon>
    </lineage>
</organism>
<dbReference type="Gene3D" id="1.10.10.60">
    <property type="entry name" value="Homeodomain-like"/>
    <property type="match status" value="1"/>
</dbReference>
<keyword evidence="3" id="KW-1185">Reference proteome</keyword>
<dbReference type="Pfam" id="PF12833">
    <property type="entry name" value="HTH_18"/>
    <property type="match status" value="1"/>
</dbReference>
<dbReference type="SMART" id="SM00342">
    <property type="entry name" value="HTH_ARAC"/>
    <property type="match status" value="1"/>
</dbReference>
<dbReference type="Proteomes" id="UP000753724">
    <property type="component" value="Unassembled WGS sequence"/>
</dbReference>
<accession>A0ABW9XGX5</accession>
<evidence type="ECO:0000259" key="1">
    <source>
        <dbReference type="PROSITE" id="PS01124"/>
    </source>
</evidence>
<dbReference type="EMBL" id="JAAAPO010000005">
    <property type="protein sequence ID" value="NBC37714.1"/>
    <property type="molecule type" value="Genomic_DNA"/>
</dbReference>
<dbReference type="InterPro" id="IPR018060">
    <property type="entry name" value="HTH_AraC"/>
</dbReference>
<reference evidence="3" key="1">
    <citation type="submission" date="2020-01" db="EMBL/GenBank/DDBJ databases">
        <title>Sphingomonas sp. strain CSW-10.</title>
        <authorList>
            <person name="Chen W.-M."/>
        </authorList>
    </citation>
    <scope>NUCLEOTIDE SEQUENCE [LARGE SCALE GENOMIC DNA]</scope>
    <source>
        <strain evidence="3">FSY-8</strain>
    </source>
</reference>
<sequence>MSRRCHVTARFCPPPAELAPYFTTFYLAEIDPPEGGSVSDFLHPEWGNLRFVDGPGLRACNHAGQTVEDVRFVATGPSTRALRFAVPRCRIWGVGLLPLGWARFVGHRAADLADGVVDGHDHSAFARFAPLADSLFGATPDPQAEYARIAAHFLAQPAVPKLDVTRITAIHAALVDPAVARVEQLADRVGASSRTIERICAHAFGFSPKQLLRRQRFMRSLSQYMLDPSLKWVGALDGHYHDQAQFVREFNAFMGMSPRQYARQPHPILDAFVSERARLQGSAVQTLDPPR</sequence>
<protein>
    <submittedName>
        <fullName evidence="2">Helix-turn-helix domain-containing protein</fullName>
    </submittedName>
</protein>
<proteinExistence type="predicted"/>
<name>A0ABW9XGX5_9SPHN</name>